<name>A0A0V0RAI7_9BILA</name>
<gene>
    <name evidence="1" type="ORF">T07_432</name>
</gene>
<feature type="non-terminal residue" evidence="1">
    <location>
        <position position="1"/>
    </location>
</feature>
<dbReference type="Proteomes" id="UP000054630">
    <property type="component" value="Unassembled WGS sequence"/>
</dbReference>
<proteinExistence type="predicted"/>
<organism evidence="1 2">
    <name type="scientific">Trichinella nelsoni</name>
    <dbReference type="NCBI Taxonomy" id="6336"/>
    <lineage>
        <taxon>Eukaryota</taxon>
        <taxon>Metazoa</taxon>
        <taxon>Ecdysozoa</taxon>
        <taxon>Nematoda</taxon>
        <taxon>Enoplea</taxon>
        <taxon>Dorylaimia</taxon>
        <taxon>Trichinellida</taxon>
        <taxon>Trichinellidae</taxon>
        <taxon>Trichinella</taxon>
    </lineage>
</organism>
<dbReference type="EMBL" id="JYDL01002083">
    <property type="protein sequence ID" value="KRX11486.1"/>
    <property type="molecule type" value="Genomic_DNA"/>
</dbReference>
<protein>
    <submittedName>
        <fullName evidence="1">Uncharacterized protein</fullName>
    </submittedName>
</protein>
<reference evidence="1 2" key="1">
    <citation type="submission" date="2015-01" db="EMBL/GenBank/DDBJ databases">
        <title>Evolution of Trichinella species and genotypes.</title>
        <authorList>
            <person name="Korhonen P.K."/>
            <person name="Edoardo P."/>
            <person name="Giuseppe L.R."/>
            <person name="Gasser R.B."/>
        </authorList>
    </citation>
    <scope>NUCLEOTIDE SEQUENCE [LARGE SCALE GENOMIC DNA]</scope>
    <source>
        <strain evidence="1">ISS37</strain>
    </source>
</reference>
<sequence>LSKPQSSAILVCSSGVAELCRRAKVSLFFKASTAMDRVC</sequence>
<dbReference type="AlphaFoldDB" id="A0A0V0RAI7"/>
<evidence type="ECO:0000313" key="2">
    <source>
        <dbReference type="Proteomes" id="UP000054630"/>
    </source>
</evidence>
<accession>A0A0V0RAI7</accession>
<keyword evidence="2" id="KW-1185">Reference proteome</keyword>
<comment type="caution">
    <text evidence="1">The sequence shown here is derived from an EMBL/GenBank/DDBJ whole genome shotgun (WGS) entry which is preliminary data.</text>
</comment>
<evidence type="ECO:0000313" key="1">
    <source>
        <dbReference type="EMBL" id="KRX11486.1"/>
    </source>
</evidence>